<dbReference type="RefSeq" id="WP_013635148.1">
    <property type="nucleotide sequence ID" value="NC_015180.1"/>
</dbReference>
<name>F0J846_ACIMA</name>
<keyword evidence="3" id="KW-1185">Reference proteome</keyword>
<dbReference type="SUPFAM" id="SSF69572">
    <property type="entry name" value="Activating enzymes of the ubiquitin-like proteins"/>
    <property type="match status" value="1"/>
</dbReference>
<dbReference type="InterPro" id="IPR045886">
    <property type="entry name" value="ThiF/MoeB/HesA"/>
</dbReference>
<dbReference type="AlphaFoldDB" id="F0J846"/>
<evidence type="ECO:0000259" key="1">
    <source>
        <dbReference type="Pfam" id="PF00899"/>
    </source>
</evidence>
<geneLocation type="plasmid" evidence="2 3">
    <name>pACMV5</name>
</geneLocation>
<dbReference type="KEGG" id="amv:ACMV_P5_00090"/>
<organism evidence="2 3">
    <name type="scientific">Acidiphilium multivorum (strain DSM 11245 / JCM 8867 / NBRC 100883 / AIU 301)</name>
    <dbReference type="NCBI Taxonomy" id="926570"/>
    <lineage>
        <taxon>Bacteria</taxon>
        <taxon>Pseudomonadati</taxon>
        <taxon>Pseudomonadota</taxon>
        <taxon>Alphaproteobacteria</taxon>
        <taxon>Acetobacterales</taxon>
        <taxon>Acidocellaceae</taxon>
        <taxon>Acidiphilium</taxon>
    </lineage>
</organism>
<feature type="domain" description="THIF-type NAD/FAD binding fold" evidence="1">
    <location>
        <begin position="181"/>
        <end position="438"/>
    </location>
</feature>
<gene>
    <name evidence="2" type="ordered locus">ACMV_P5_00090</name>
</gene>
<dbReference type="PANTHER" id="PTHR10953">
    <property type="entry name" value="UBIQUITIN-ACTIVATING ENZYME E1"/>
    <property type="match status" value="1"/>
</dbReference>
<dbReference type="OrthoDB" id="2746358at2"/>
<dbReference type="Proteomes" id="UP000007100">
    <property type="component" value="Plasmid pACMV5"/>
</dbReference>
<dbReference type="InterPro" id="IPR000594">
    <property type="entry name" value="ThiF_NAD_FAD-bd"/>
</dbReference>
<dbReference type="InterPro" id="IPR035985">
    <property type="entry name" value="Ubiquitin-activating_enz"/>
</dbReference>
<dbReference type="EMBL" id="AP012040">
    <property type="protein sequence ID" value="BAJ83263.1"/>
    <property type="molecule type" value="Genomic_DNA"/>
</dbReference>
<sequence length="467" mass="51497">MTQFALRLLAEQRDRIADLLFKDDSERAVLALCGRSRVKDPWSGEVDERFLVREIIEVPEDAYEARSPDGFTWSTTPFFNALKLAEAKDFAVAVFHAHPAGQLKFSGADDIAEHDLFQIAFNRLDSDRPHLSVIMDRTKDLAARVYGPDLKPQAASRIMVIGKRWQSWLSGPAAIAPVELDRQARAFGTASSAQIAGLKIGLVGCGGTGSAIAMLLARIGVRKLALLDDDIVEDTNLNRLHFATRIDASLRRKKVDVVGEGAAAIGLPISIIRVPDFADRPAGLAILKACDVVFGCTDDDLGREVLNRLAHFYFIPVIDVGLLIEPNANGGYDIFDGRVTVVQPGYPCQSCRGLISNDQVYQDSLRRDPELQEARRRAGYVPNDPDPSPVVVTFTTEVAAMAVNELFHRLNGFRGEEQTCSERVRQFQYLKNSDTLPSGHSKQGCKICGVRRYDGRGDMNPMLDLTL</sequence>
<protein>
    <submittedName>
        <fullName evidence="2">ThiF family protein</fullName>
    </submittedName>
</protein>
<evidence type="ECO:0000313" key="2">
    <source>
        <dbReference type="EMBL" id="BAJ83263.1"/>
    </source>
</evidence>
<evidence type="ECO:0000313" key="3">
    <source>
        <dbReference type="Proteomes" id="UP000007100"/>
    </source>
</evidence>
<dbReference type="CDD" id="cd01483">
    <property type="entry name" value="E1_enzyme_family"/>
    <property type="match status" value="1"/>
</dbReference>
<proteinExistence type="predicted"/>
<dbReference type="GO" id="GO:0005737">
    <property type="term" value="C:cytoplasm"/>
    <property type="evidence" value="ECO:0007669"/>
    <property type="project" value="TreeGrafter"/>
</dbReference>
<keyword evidence="2" id="KW-0614">Plasmid</keyword>
<dbReference type="Gene3D" id="3.40.50.720">
    <property type="entry name" value="NAD(P)-binding Rossmann-like Domain"/>
    <property type="match status" value="1"/>
</dbReference>
<dbReference type="GO" id="GO:0004792">
    <property type="term" value="F:thiosulfate-cyanide sulfurtransferase activity"/>
    <property type="evidence" value="ECO:0007669"/>
    <property type="project" value="TreeGrafter"/>
</dbReference>
<dbReference type="HOGENOM" id="CLU_041781_0_0_5"/>
<dbReference type="GO" id="GO:0016779">
    <property type="term" value="F:nucleotidyltransferase activity"/>
    <property type="evidence" value="ECO:0007669"/>
    <property type="project" value="TreeGrafter"/>
</dbReference>
<dbReference type="Pfam" id="PF00899">
    <property type="entry name" value="ThiF"/>
    <property type="match status" value="1"/>
</dbReference>
<accession>F0J846</accession>
<dbReference type="PANTHER" id="PTHR10953:SF247">
    <property type="entry name" value="SLL6053 PROTEIN"/>
    <property type="match status" value="1"/>
</dbReference>
<reference evidence="2 3" key="1">
    <citation type="submission" date="2010-12" db="EMBL/GenBank/DDBJ databases">
        <title>Whole genome sequence of Acidiphilium multivorum AIU301.</title>
        <authorList>
            <person name="Narita-Yamada S."/>
            <person name="Nakamura S."/>
            <person name="Ito N."/>
            <person name="Takarada H."/>
            <person name="Katano Y."/>
            <person name="Nakazawa H."/>
            <person name="Hosoyama A."/>
            <person name="Yamada R."/>
            <person name="Fujita N."/>
        </authorList>
    </citation>
    <scope>NUCLEOTIDE SEQUENCE [LARGE SCALE GENOMIC DNA]</scope>
    <source>
        <strain evidence="3">DSM 11245 / JCM 8867 / AIU301</strain>
        <plasmid evidence="2 3">pACMV5</plasmid>
    </source>
</reference>
<dbReference type="GO" id="GO:0008641">
    <property type="term" value="F:ubiquitin-like modifier activating enzyme activity"/>
    <property type="evidence" value="ECO:0007669"/>
    <property type="project" value="InterPro"/>
</dbReference>